<protein>
    <recommendedName>
        <fullName evidence="1">Transcription factor IIIC 90kDa subunit N-terminal domain-containing protein</fullName>
    </recommendedName>
</protein>
<evidence type="ECO:0000313" key="3">
    <source>
        <dbReference type="Proteomes" id="UP000494256"/>
    </source>
</evidence>
<dbReference type="EMBL" id="CADEBD010000327">
    <property type="protein sequence ID" value="CAB3245676.1"/>
    <property type="molecule type" value="Genomic_DNA"/>
</dbReference>
<dbReference type="Proteomes" id="UP000494256">
    <property type="component" value="Unassembled WGS sequence"/>
</dbReference>
<accession>A0A8S1AA63</accession>
<evidence type="ECO:0000259" key="1">
    <source>
        <dbReference type="Pfam" id="PF12657"/>
    </source>
</evidence>
<dbReference type="AlphaFoldDB" id="A0A8S1AA63"/>
<gene>
    <name evidence="2" type="ORF">APLA_LOCUS11201</name>
</gene>
<dbReference type="OrthoDB" id="6605633at2759"/>
<organism evidence="2 3">
    <name type="scientific">Arctia plantaginis</name>
    <name type="common">Wood tiger moth</name>
    <name type="synonym">Phalaena plantaginis</name>
    <dbReference type="NCBI Taxonomy" id="874455"/>
    <lineage>
        <taxon>Eukaryota</taxon>
        <taxon>Metazoa</taxon>
        <taxon>Ecdysozoa</taxon>
        <taxon>Arthropoda</taxon>
        <taxon>Hexapoda</taxon>
        <taxon>Insecta</taxon>
        <taxon>Pterygota</taxon>
        <taxon>Neoptera</taxon>
        <taxon>Endopterygota</taxon>
        <taxon>Lepidoptera</taxon>
        <taxon>Glossata</taxon>
        <taxon>Ditrysia</taxon>
        <taxon>Noctuoidea</taxon>
        <taxon>Erebidae</taxon>
        <taxon>Arctiinae</taxon>
        <taxon>Arctia</taxon>
    </lineage>
</organism>
<feature type="domain" description="Transcription factor IIIC 90kDa subunit N-terminal" evidence="1">
    <location>
        <begin position="28"/>
        <end position="310"/>
    </location>
</feature>
<proteinExistence type="predicted"/>
<comment type="caution">
    <text evidence="2">The sequence shown here is derived from an EMBL/GenBank/DDBJ whole genome shotgun (WGS) entry which is preliminary data.</text>
</comment>
<dbReference type="Pfam" id="PF12657">
    <property type="entry name" value="TFIIIC_delta"/>
    <property type="match status" value="1"/>
</dbReference>
<name>A0A8S1AA63_ARCPL</name>
<sequence length="645" mass="74443">MGQDTFYELTKRSIPVTKNTGTGLSCRDSVITVRTDKGMNFLDFSYDLHCHYKDLDLYEFSIPSPKNSPAMSLCKSKFINNEMNNYDYTEMLVDSSFWPHNNTLTEEMTHIIKSAWSPPNFIENKSVLSILNNIGGVEMFVQQQYQFKTVLDLSTYCKESLDHNPSPKTFEELKASVYLVETCSICWAPKLNTDRSCYFVTAQKDGCILFWQIFNTEPPILKEKVKTCLSVIKNMLWIPRTETTFRLVCANILGQVNVFVMQTVNGDISFLHPHLLWEYKDRMVASHLQYINHKDGLILFYGKHRHLIVQLVDANFRVITEHMENVNDYRIANIKGAIDGYYLSTVNVKIYKLDISLLGQTLNVELSPVDLKESYSTYELYSLCFSETGTLCMLGMVDRRHLCRKEPLKVEVIFLSTDAKLNSIMTLLLNNPTEQLTNYWDCIEALRYNIIKTKSMPELDYDSLYRQGSNEIYKLKIYLIVLIFFLNMQKMALISSDFTLPELSVDKVKEKILFLHAQSNIGRLYKKYQKSGELTKLEKESLFGSISYLEYCAKNYKSEVVVDQNILKFGKENNFEYLCQSCDSTISEGFMCNSGHLNMYCVLSFVPITGDDYLVCKCCDSTARTDLNIDKLLCVFCDQCLIKPN</sequence>
<evidence type="ECO:0000313" key="2">
    <source>
        <dbReference type="EMBL" id="CAB3245676.1"/>
    </source>
</evidence>
<dbReference type="InterPro" id="IPR024761">
    <property type="entry name" value="TFIIIC_delta_N"/>
</dbReference>
<reference evidence="2 3" key="1">
    <citation type="submission" date="2020-04" db="EMBL/GenBank/DDBJ databases">
        <authorList>
            <person name="Wallbank WR R."/>
            <person name="Pardo Diaz C."/>
            <person name="Kozak K."/>
            <person name="Martin S."/>
            <person name="Jiggins C."/>
            <person name="Moest M."/>
            <person name="Warren A I."/>
            <person name="Byers J.R.P. K."/>
            <person name="Montejo-Kovacevich G."/>
            <person name="Yen C E."/>
        </authorList>
    </citation>
    <scope>NUCLEOTIDE SEQUENCE [LARGE SCALE GENOMIC DNA]</scope>
</reference>